<dbReference type="EC" id="3.1.-.-" evidence="2"/>
<gene>
    <name evidence="2" type="primary">pdeM</name>
    <name evidence="2" type="ORF">JMJ56_17775</name>
</gene>
<dbReference type="GO" id="GO:0016787">
    <property type="term" value="F:hydrolase activity"/>
    <property type="evidence" value="ECO:0007669"/>
    <property type="project" value="UniProtKB-KW"/>
</dbReference>
<dbReference type="InterPro" id="IPR029052">
    <property type="entry name" value="Metallo-depent_PP-like"/>
</dbReference>
<reference evidence="2 3" key="1">
    <citation type="submission" date="2021-01" db="EMBL/GenBank/DDBJ databases">
        <title>Belnapia mucosa sp. nov. and Belnapia arida sp. nov., isolated from the Tabernas Desert (Almeria, Spain).</title>
        <authorList>
            <person name="Molina-Menor E."/>
            <person name="Vidal-Verdu A."/>
            <person name="Calonge A."/>
            <person name="Satari L."/>
            <person name="Pereto J."/>
            <person name="Porcar M."/>
        </authorList>
    </citation>
    <scope>NUCLEOTIDE SEQUENCE [LARGE SCALE GENOMIC DNA]</scope>
    <source>
        <strain evidence="2 3">T18</strain>
    </source>
</reference>
<dbReference type="GO" id="GO:0004519">
    <property type="term" value="F:endonuclease activity"/>
    <property type="evidence" value="ECO:0007669"/>
    <property type="project" value="UniProtKB-KW"/>
</dbReference>
<dbReference type="EMBL" id="JAETWB010000009">
    <property type="protein sequence ID" value="MBL6079871.1"/>
    <property type="molecule type" value="Genomic_DNA"/>
</dbReference>
<evidence type="ECO:0000313" key="3">
    <source>
        <dbReference type="Proteomes" id="UP000660885"/>
    </source>
</evidence>
<dbReference type="NCBIfam" id="TIGR04123">
    <property type="entry name" value="P_estr_lig_assc"/>
    <property type="match status" value="1"/>
</dbReference>
<sequence>MSAAPIHLGGERLMLDPAGVLHWPARHTLVVADLHLEKGSAFAAAGRFLPPYDTRETLSRLALLLRRWKPARIIALGDSFHDRHGASRLPPTELEALHRMLSGIEMLWVLGNHDPEPPEGLPGQAAEEVRDGPLVFRHQARPPASRFSALAGGEVSGHFHPKATMPTRVGGITRPCFVADGRRLVLPAFGAYTGGLDARDPAIAGLFPRGARLFLLGRERLFSMTAAPTGQPALTGTAPG</sequence>
<dbReference type="Proteomes" id="UP000660885">
    <property type="component" value="Unassembled WGS sequence"/>
</dbReference>
<dbReference type="Pfam" id="PF00149">
    <property type="entry name" value="Metallophos"/>
    <property type="match status" value="1"/>
</dbReference>
<comment type="caution">
    <text evidence="2">The sequence shown here is derived from an EMBL/GenBank/DDBJ whole genome shotgun (WGS) entry which is preliminary data.</text>
</comment>
<dbReference type="RefSeq" id="WP_202833111.1">
    <property type="nucleotide sequence ID" value="NZ_JAETWB010000009.1"/>
</dbReference>
<protein>
    <submittedName>
        <fullName evidence="2">Ligase-associated DNA damage response endonuclease PdeM</fullName>
        <ecNumber evidence="2">3.1.-.-</ecNumber>
    </submittedName>
</protein>
<dbReference type="InterPro" id="IPR026336">
    <property type="entry name" value="PdeM-like"/>
</dbReference>
<evidence type="ECO:0000259" key="1">
    <source>
        <dbReference type="Pfam" id="PF00149"/>
    </source>
</evidence>
<keyword evidence="2" id="KW-0378">Hydrolase</keyword>
<feature type="domain" description="Calcineurin-like phosphoesterase" evidence="1">
    <location>
        <begin position="28"/>
        <end position="130"/>
    </location>
</feature>
<evidence type="ECO:0000313" key="2">
    <source>
        <dbReference type="EMBL" id="MBL6079871.1"/>
    </source>
</evidence>
<dbReference type="Gene3D" id="3.60.21.10">
    <property type="match status" value="1"/>
</dbReference>
<dbReference type="InterPro" id="IPR024173">
    <property type="entry name" value="Pesterase_MJ0037-like"/>
</dbReference>
<name>A0ABS1U9A5_9PROT</name>
<dbReference type="InterPro" id="IPR004843">
    <property type="entry name" value="Calcineurin-like_PHP"/>
</dbReference>
<keyword evidence="2" id="KW-0255">Endonuclease</keyword>
<keyword evidence="3" id="KW-1185">Reference proteome</keyword>
<dbReference type="PIRSF" id="PIRSF000887">
    <property type="entry name" value="Pesterase_MJ0037"/>
    <property type="match status" value="1"/>
</dbReference>
<organism evidence="2 3">
    <name type="scientific">Belnapia arida</name>
    <dbReference type="NCBI Taxonomy" id="2804533"/>
    <lineage>
        <taxon>Bacteria</taxon>
        <taxon>Pseudomonadati</taxon>
        <taxon>Pseudomonadota</taxon>
        <taxon>Alphaproteobacteria</taxon>
        <taxon>Acetobacterales</taxon>
        <taxon>Roseomonadaceae</taxon>
        <taxon>Belnapia</taxon>
    </lineage>
</organism>
<dbReference type="PANTHER" id="PTHR39323">
    <property type="entry name" value="BLR1149 PROTEIN"/>
    <property type="match status" value="1"/>
</dbReference>
<accession>A0ABS1U9A5</accession>
<proteinExistence type="predicted"/>
<dbReference type="PANTHER" id="PTHR39323:SF1">
    <property type="entry name" value="BLR1149 PROTEIN"/>
    <property type="match status" value="1"/>
</dbReference>
<dbReference type="GO" id="GO:0016874">
    <property type="term" value="F:ligase activity"/>
    <property type="evidence" value="ECO:0007669"/>
    <property type="project" value="UniProtKB-KW"/>
</dbReference>
<keyword evidence="2" id="KW-0436">Ligase</keyword>
<keyword evidence="2" id="KW-0540">Nuclease</keyword>
<dbReference type="SUPFAM" id="SSF56300">
    <property type="entry name" value="Metallo-dependent phosphatases"/>
    <property type="match status" value="1"/>
</dbReference>